<keyword evidence="2" id="KW-1185">Reference proteome</keyword>
<reference evidence="1" key="1">
    <citation type="submission" date="2023-04" db="EMBL/GenBank/DDBJ databases">
        <title>Ambrosiozyma monospora NBRC 10751.</title>
        <authorList>
            <person name="Ichikawa N."/>
            <person name="Sato H."/>
            <person name="Tonouchi N."/>
        </authorList>
    </citation>
    <scope>NUCLEOTIDE SEQUENCE</scope>
    <source>
        <strain evidence="1">NBRC 10751</strain>
    </source>
</reference>
<organism evidence="1 2">
    <name type="scientific">Ambrosiozyma monospora</name>
    <name type="common">Yeast</name>
    <name type="synonym">Endomycopsis monosporus</name>
    <dbReference type="NCBI Taxonomy" id="43982"/>
    <lineage>
        <taxon>Eukaryota</taxon>
        <taxon>Fungi</taxon>
        <taxon>Dikarya</taxon>
        <taxon>Ascomycota</taxon>
        <taxon>Saccharomycotina</taxon>
        <taxon>Pichiomycetes</taxon>
        <taxon>Pichiales</taxon>
        <taxon>Pichiaceae</taxon>
        <taxon>Ambrosiozyma</taxon>
    </lineage>
</organism>
<proteinExistence type="predicted"/>
<protein>
    <submittedName>
        <fullName evidence="1">Unnamed protein product</fullName>
    </submittedName>
</protein>
<gene>
    <name evidence="1" type="ORF">Amon02_000067700</name>
</gene>
<comment type="caution">
    <text evidence="1">The sequence shown here is derived from an EMBL/GenBank/DDBJ whole genome shotgun (WGS) entry which is preliminary data.</text>
</comment>
<name>A0ACB5SSM4_AMBMO</name>
<sequence>MASRIPPESQTTFRMATNVENQGPLQVQVPVSVLNTNSTAPAPAPAPTPSTPSQVKTGKNANSKSKAASSTNNNKKASRSPPPVTPASQNTTANSNIRKKLPSSDLPRPYKCPMCEKAFHRLEHQTRHIRTHTGEKPHQCNFPGCFKRFSRSDELTRHSRIHSNPHPRRKVASVKFTPIVKKSSSSTKLSRKHAAVTAAAVSAHTSNSSSGRTGIRVKSSDEESKSSDTKIDSDDEGVLLNVAPKLANRPKVKVERQRRSSSQHPKQQQQQQQQQQPPTFRPSRSFIDISVLASAATQELQNMQQQQQQQRQQQTAAAYALMGPNPSPLAKLASSSSTDLQYVKSLPSLSQYFTPGGSSTSLSAMIDEASKAITYENQNQLNSVSYSNGNSHSNSYVNISNSTSNTSIGSSGSCTNSPTSTFHPKPLSGLQRMTPLHAQSSGSIPTMNSLPFKLHSSMSSNSLARSYSNTDLATYSSSDLIAPHYKKSRPNSPGLVQPPTTISRSPNSSTYLPSLLNNNSSNLSNSSNRDSSAALHLLGFSTQQLANQRHQTPDATPLQTPSVSPKIGGFGQLNSSSDNNNTGMTSNPNSQQQQQQRPGLHTSGSASQLPPLSSLKLGSLPDRFDINGINSSASGNSSFTNLALLQQQQQQQQQQGR</sequence>
<accession>A0ACB5SSM4</accession>
<dbReference type="EMBL" id="BSXS01000258">
    <property type="protein sequence ID" value="GME71682.1"/>
    <property type="molecule type" value="Genomic_DNA"/>
</dbReference>
<evidence type="ECO:0000313" key="2">
    <source>
        <dbReference type="Proteomes" id="UP001165064"/>
    </source>
</evidence>
<evidence type="ECO:0000313" key="1">
    <source>
        <dbReference type="EMBL" id="GME71682.1"/>
    </source>
</evidence>
<dbReference type="Proteomes" id="UP001165064">
    <property type="component" value="Unassembled WGS sequence"/>
</dbReference>